<dbReference type="Gene3D" id="1.10.3720.10">
    <property type="entry name" value="MetI-like"/>
    <property type="match status" value="1"/>
</dbReference>
<sequence length="277" mass="30606">MSRDTALRIAAYGLAIAVSAFFVFPYLWMISASFKSTEAILTEPLQLIPDSLSFKAYRDIAVMSGVGLGTYVWNSLWITLASTVITLLSTGFGAYALYRAPKLPGFGLLRVGFLLVIMYPYMLLVMPVYLVMFKLGLLGTVTGIILFLSVGPIQFFLFEQFFRSIPREVIEAARMDRASETRILFRVVAPMARPVVVTVTLITILLNWAQWFPILVISRSTDTYTLPVALLSLNSELGVNFQGIMALATLTTLPVILVYLATQKYVIEGMISGAVKG</sequence>
<keyword evidence="3" id="KW-1003">Cell membrane</keyword>
<evidence type="ECO:0000256" key="4">
    <source>
        <dbReference type="ARBA" id="ARBA00022692"/>
    </source>
</evidence>
<proteinExistence type="inferred from homology"/>
<feature type="transmembrane region" description="Helical" evidence="7">
    <location>
        <begin position="9"/>
        <end position="28"/>
    </location>
</feature>
<keyword evidence="5 7" id="KW-1133">Transmembrane helix</keyword>
<feature type="transmembrane region" description="Helical" evidence="7">
    <location>
        <begin position="241"/>
        <end position="261"/>
    </location>
</feature>
<feature type="transmembrane region" description="Helical" evidence="7">
    <location>
        <begin position="76"/>
        <end position="98"/>
    </location>
</feature>
<dbReference type="GO" id="GO:0055085">
    <property type="term" value="P:transmembrane transport"/>
    <property type="evidence" value="ECO:0007669"/>
    <property type="project" value="InterPro"/>
</dbReference>
<feature type="transmembrane region" description="Helical" evidence="7">
    <location>
        <begin position="183"/>
        <end position="206"/>
    </location>
</feature>
<dbReference type="RefSeq" id="WP_035261997.1">
    <property type="nucleotide sequence ID" value="NZ_JFKE01000009.1"/>
</dbReference>
<feature type="domain" description="ABC transmembrane type-1" evidence="8">
    <location>
        <begin position="72"/>
        <end position="262"/>
    </location>
</feature>
<feature type="transmembrane region" description="Helical" evidence="7">
    <location>
        <begin position="137"/>
        <end position="158"/>
    </location>
</feature>
<accession>A0A037ZFD2</accession>
<evidence type="ECO:0000313" key="9">
    <source>
        <dbReference type="EMBL" id="KAJ54313.1"/>
    </source>
</evidence>
<dbReference type="CDD" id="cd06261">
    <property type="entry name" value="TM_PBP2"/>
    <property type="match status" value="1"/>
</dbReference>
<protein>
    <recommendedName>
        <fullName evidence="8">ABC transmembrane type-1 domain-containing protein</fullName>
    </recommendedName>
</protein>
<dbReference type="OrthoDB" id="9815445at2"/>
<dbReference type="PANTHER" id="PTHR43744">
    <property type="entry name" value="ABC TRANSPORTER PERMEASE PROTEIN MG189-RELATED-RELATED"/>
    <property type="match status" value="1"/>
</dbReference>
<dbReference type="GO" id="GO:0005886">
    <property type="term" value="C:plasma membrane"/>
    <property type="evidence" value="ECO:0007669"/>
    <property type="project" value="UniProtKB-SubCell"/>
</dbReference>
<gene>
    <name evidence="9" type="ORF">ACMU_19005</name>
</gene>
<dbReference type="STRING" id="1454373.ACMU_19005"/>
<evidence type="ECO:0000256" key="3">
    <source>
        <dbReference type="ARBA" id="ARBA00022475"/>
    </source>
</evidence>
<keyword evidence="4 7" id="KW-0812">Transmembrane</keyword>
<reference evidence="9 10" key="1">
    <citation type="submission" date="2014-03" db="EMBL/GenBank/DDBJ databases">
        <title>Draft Genome Sequence of Actibacterium mucosum KCTC 23349, a Marine Alphaproteobacterium with Complex Ionic Requirements Isolated from Mediterranean Seawater at Malvarrosa Beach, Valencia, Spain.</title>
        <authorList>
            <person name="Arahal D.R."/>
            <person name="Shao Z."/>
            <person name="Lai Q."/>
            <person name="Pujalte M.J."/>
        </authorList>
    </citation>
    <scope>NUCLEOTIDE SEQUENCE [LARGE SCALE GENOMIC DNA]</scope>
    <source>
        <strain evidence="9 10">KCTC 23349</strain>
    </source>
</reference>
<evidence type="ECO:0000259" key="8">
    <source>
        <dbReference type="PROSITE" id="PS50928"/>
    </source>
</evidence>
<dbReference type="SUPFAM" id="SSF161098">
    <property type="entry name" value="MetI-like"/>
    <property type="match status" value="1"/>
</dbReference>
<feature type="transmembrane region" description="Helical" evidence="7">
    <location>
        <begin position="110"/>
        <end position="131"/>
    </location>
</feature>
<dbReference type="AlphaFoldDB" id="A0A037ZFD2"/>
<organism evidence="9 10">
    <name type="scientific">Actibacterium mucosum KCTC 23349</name>
    <dbReference type="NCBI Taxonomy" id="1454373"/>
    <lineage>
        <taxon>Bacteria</taxon>
        <taxon>Pseudomonadati</taxon>
        <taxon>Pseudomonadota</taxon>
        <taxon>Alphaproteobacteria</taxon>
        <taxon>Rhodobacterales</taxon>
        <taxon>Roseobacteraceae</taxon>
        <taxon>Actibacterium</taxon>
    </lineage>
</organism>
<dbReference type="InterPro" id="IPR035906">
    <property type="entry name" value="MetI-like_sf"/>
</dbReference>
<dbReference type="PROSITE" id="PS50928">
    <property type="entry name" value="ABC_TM1"/>
    <property type="match status" value="1"/>
</dbReference>
<dbReference type="InterPro" id="IPR000515">
    <property type="entry name" value="MetI-like"/>
</dbReference>
<evidence type="ECO:0000256" key="1">
    <source>
        <dbReference type="ARBA" id="ARBA00004651"/>
    </source>
</evidence>
<dbReference type="PANTHER" id="PTHR43744:SF12">
    <property type="entry name" value="ABC TRANSPORTER PERMEASE PROTEIN MG189-RELATED"/>
    <property type="match status" value="1"/>
</dbReference>
<comment type="caution">
    <text evidence="9">The sequence shown here is derived from an EMBL/GenBank/DDBJ whole genome shotgun (WGS) entry which is preliminary data.</text>
</comment>
<dbReference type="EMBL" id="JFKE01000009">
    <property type="protein sequence ID" value="KAJ54313.1"/>
    <property type="molecule type" value="Genomic_DNA"/>
</dbReference>
<keyword evidence="10" id="KW-1185">Reference proteome</keyword>
<dbReference type="Proteomes" id="UP000026249">
    <property type="component" value="Unassembled WGS sequence"/>
</dbReference>
<dbReference type="Pfam" id="PF00528">
    <property type="entry name" value="BPD_transp_1"/>
    <property type="match status" value="1"/>
</dbReference>
<evidence type="ECO:0000256" key="5">
    <source>
        <dbReference type="ARBA" id="ARBA00022989"/>
    </source>
</evidence>
<evidence type="ECO:0000256" key="7">
    <source>
        <dbReference type="RuleBase" id="RU363032"/>
    </source>
</evidence>
<evidence type="ECO:0000256" key="6">
    <source>
        <dbReference type="ARBA" id="ARBA00023136"/>
    </source>
</evidence>
<keyword evidence="6 7" id="KW-0472">Membrane</keyword>
<evidence type="ECO:0000256" key="2">
    <source>
        <dbReference type="ARBA" id="ARBA00022448"/>
    </source>
</evidence>
<evidence type="ECO:0000313" key="10">
    <source>
        <dbReference type="Proteomes" id="UP000026249"/>
    </source>
</evidence>
<name>A0A037ZFD2_9RHOB</name>
<comment type="similarity">
    <text evidence="7">Belongs to the binding-protein-dependent transport system permease family.</text>
</comment>
<keyword evidence="2 7" id="KW-0813">Transport</keyword>
<comment type="subcellular location">
    <subcellularLocation>
        <location evidence="1 7">Cell membrane</location>
        <topology evidence="1 7">Multi-pass membrane protein</topology>
    </subcellularLocation>
</comment>